<proteinExistence type="predicted"/>
<keyword evidence="3" id="KW-1185">Reference proteome</keyword>
<evidence type="ECO:0000313" key="3">
    <source>
        <dbReference type="Proteomes" id="UP001396334"/>
    </source>
</evidence>
<dbReference type="Proteomes" id="UP001396334">
    <property type="component" value="Unassembled WGS sequence"/>
</dbReference>
<comment type="caution">
    <text evidence="2">The sequence shown here is derived from an EMBL/GenBank/DDBJ whole genome shotgun (WGS) entry which is preliminary data.</text>
</comment>
<reference evidence="2 3" key="1">
    <citation type="journal article" date="2024" name="G3 (Bethesda)">
        <title>Genome assembly of Hibiscus sabdariffa L. provides insights into metabolisms of medicinal natural products.</title>
        <authorList>
            <person name="Kim T."/>
        </authorList>
    </citation>
    <scope>NUCLEOTIDE SEQUENCE [LARGE SCALE GENOMIC DNA]</scope>
    <source>
        <strain evidence="2">TK-2024</strain>
        <tissue evidence="2">Old leaves</tissue>
    </source>
</reference>
<evidence type="ECO:0000256" key="1">
    <source>
        <dbReference type="SAM" id="MobiDB-lite"/>
    </source>
</evidence>
<evidence type="ECO:0000313" key="2">
    <source>
        <dbReference type="EMBL" id="KAK8489578.1"/>
    </source>
</evidence>
<gene>
    <name evidence="2" type="ORF">V6N11_037063</name>
</gene>
<name>A0ABR2A994_9ROSI</name>
<sequence length="218" mass="25420">MQRDSGSWYADHGTWYYFHKWMVELTQNHLPQDYEEQVHDPRLCGRLRYCHALLDCYNESDTIKLCNMLNENLFEESSEFAPWEHEVSEQFKVNRNREIFNYIESMRRDEGYKNINKFLIVVKFGVFGINYNSDDSENDEEEIRFVPSKSSIQVLEKVSDLDPEFECAICLGEEKKEAKLPQSHQADPNMSPAAKVKPEDNGMLPSPNTSATLVLPPL</sequence>
<organism evidence="2 3">
    <name type="scientific">Hibiscus sabdariffa</name>
    <name type="common">roselle</name>
    <dbReference type="NCBI Taxonomy" id="183260"/>
    <lineage>
        <taxon>Eukaryota</taxon>
        <taxon>Viridiplantae</taxon>
        <taxon>Streptophyta</taxon>
        <taxon>Embryophyta</taxon>
        <taxon>Tracheophyta</taxon>
        <taxon>Spermatophyta</taxon>
        <taxon>Magnoliopsida</taxon>
        <taxon>eudicotyledons</taxon>
        <taxon>Gunneridae</taxon>
        <taxon>Pentapetalae</taxon>
        <taxon>rosids</taxon>
        <taxon>malvids</taxon>
        <taxon>Malvales</taxon>
        <taxon>Malvaceae</taxon>
        <taxon>Malvoideae</taxon>
        <taxon>Hibiscus</taxon>
    </lineage>
</organism>
<feature type="region of interest" description="Disordered" evidence="1">
    <location>
        <begin position="178"/>
        <end position="218"/>
    </location>
</feature>
<protein>
    <submittedName>
        <fullName evidence="2">Uncharacterized protein</fullName>
    </submittedName>
</protein>
<accession>A0ABR2A994</accession>
<dbReference type="EMBL" id="JBBPBN010000307">
    <property type="protein sequence ID" value="KAK8489578.1"/>
    <property type="molecule type" value="Genomic_DNA"/>
</dbReference>